<reference evidence="2 3" key="1">
    <citation type="submission" date="2020-06" db="EMBL/GenBank/DDBJ databases">
        <title>Genome mining for natural products.</title>
        <authorList>
            <person name="Zhang B."/>
            <person name="Shi J."/>
            <person name="Ge H."/>
        </authorList>
    </citation>
    <scope>NUCLEOTIDE SEQUENCE [LARGE SCALE GENOMIC DNA]</scope>
    <source>
        <strain evidence="2 3">NA00687</strain>
    </source>
</reference>
<dbReference type="PANTHER" id="PTHR43162:SF1">
    <property type="entry name" value="PRESTALK A DIFFERENTIATION PROTEIN A"/>
    <property type="match status" value="1"/>
</dbReference>
<dbReference type="PANTHER" id="PTHR43162">
    <property type="match status" value="1"/>
</dbReference>
<dbReference type="AlphaFoldDB" id="A0A7H8NA66"/>
<organism evidence="2 3">
    <name type="scientific">Streptomyces buecherae</name>
    <dbReference type="NCBI Taxonomy" id="2763006"/>
    <lineage>
        <taxon>Bacteria</taxon>
        <taxon>Bacillati</taxon>
        <taxon>Actinomycetota</taxon>
        <taxon>Actinomycetes</taxon>
        <taxon>Kitasatosporales</taxon>
        <taxon>Streptomycetaceae</taxon>
        <taxon>Streptomyces</taxon>
    </lineage>
</organism>
<proteinExistence type="predicted"/>
<gene>
    <name evidence="2" type="ORF">HUT08_19265</name>
</gene>
<sequence length="282" mass="30060">MSEQHPILVTGATGKSGRRVVTRLRAQGHPVRAAARTGEHPFDWTDHTTWDAALRGVRAVYVVQLDGTKFVRPFLERAAAHGVRRVVLASGRGIDNPDYATDSNGVLDGVLDSEAAVRESGLEWTINRPGWFAQNFSEGFFADGVRAGELRLPTGDGAASFVDAEDIAAVVTAALTEDGHAGQTYELSGPAALTLTEVAATISEVTGRAIRYVPITTDHYVGELVQHGLPLADAEAFAHVLEPLRNNTDAYLSDGVHRALGRPPRTFAEFAKATAAAGGWPT</sequence>
<evidence type="ECO:0000313" key="3">
    <source>
        <dbReference type="Proteomes" id="UP000509303"/>
    </source>
</evidence>
<evidence type="ECO:0000259" key="1">
    <source>
        <dbReference type="Pfam" id="PF13460"/>
    </source>
</evidence>
<dbReference type="InterPro" id="IPR051604">
    <property type="entry name" value="Ergot_Alk_Oxidoreductase"/>
</dbReference>
<dbReference type="EMBL" id="CP054929">
    <property type="protein sequence ID" value="QKW51321.1"/>
    <property type="molecule type" value="Genomic_DNA"/>
</dbReference>
<dbReference type="InterPro" id="IPR016040">
    <property type="entry name" value="NAD(P)-bd_dom"/>
</dbReference>
<feature type="domain" description="NAD(P)-binding" evidence="1">
    <location>
        <begin position="11"/>
        <end position="177"/>
    </location>
</feature>
<dbReference type="SUPFAM" id="SSF51735">
    <property type="entry name" value="NAD(P)-binding Rossmann-fold domains"/>
    <property type="match status" value="1"/>
</dbReference>
<dbReference type="Gene3D" id="3.40.50.720">
    <property type="entry name" value="NAD(P)-binding Rossmann-like Domain"/>
    <property type="match status" value="1"/>
</dbReference>
<dbReference type="Proteomes" id="UP000509303">
    <property type="component" value="Chromosome"/>
</dbReference>
<dbReference type="Pfam" id="PF13460">
    <property type="entry name" value="NAD_binding_10"/>
    <property type="match status" value="1"/>
</dbReference>
<protein>
    <submittedName>
        <fullName evidence="2">NAD(P)H-binding protein</fullName>
    </submittedName>
</protein>
<dbReference type="RefSeq" id="WP_176163042.1">
    <property type="nucleotide sequence ID" value="NZ_CP054929.1"/>
</dbReference>
<name>A0A7H8NA66_9ACTN</name>
<evidence type="ECO:0000313" key="2">
    <source>
        <dbReference type="EMBL" id="QKW51321.1"/>
    </source>
</evidence>
<keyword evidence="3" id="KW-1185">Reference proteome</keyword>
<dbReference type="InterPro" id="IPR036291">
    <property type="entry name" value="NAD(P)-bd_dom_sf"/>
</dbReference>
<dbReference type="Gene3D" id="3.90.25.10">
    <property type="entry name" value="UDP-galactose 4-epimerase, domain 1"/>
    <property type="match status" value="1"/>
</dbReference>
<accession>A0A7H8NA66</accession>